<protein>
    <submittedName>
        <fullName evidence="2">Uncharacterized protein</fullName>
    </submittedName>
</protein>
<dbReference type="AlphaFoldDB" id="A0A4Y2HUK6"/>
<gene>
    <name evidence="2" type="ORF">AVEN_229637_1</name>
</gene>
<dbReference type="EMBL" id="BGPR01002181">
    <property type="protein sequence ID" value="GBM69147.1"/>
    <property type="molecule type" value="Genomic_DNA"/>
</dbReference>
<reference evidence="2 3" key="1">
    <citation type="journal article" date="2019" name="Sci. Rep.">
        <title>Orb-weaving spider Araneus ventricosus genome elucidates the spidroin gene catalogue.</title>
        <authorList>
            <person name="Kono N."/>
            <person name="Nakamura H."/>
            <person name="Ohtoshi R."/>
            <person name="Moran D.A.P."/>
            <person name="Shinohara A."/>
            <person name="Yoshida Y."/>
            <person name="Fujiwara M."/>
            <person name="Mori M."/>
            <person name="Tomita M."/>
            <person name="Arakawa K."/>
        </authorList>
    </citation>
    <scope>NUCLEOTIDE SEQUENCE [LARGE SCALE GENOMIC DNA]</scope>
</reference>
<organism evidence="2 3">
    <name type="scientific">Araneus ventricosus</name>
    <name type="common">Orbweaver spider</name>
    <name type="synonym">Epeira ventricosa</name>
    <dbReference type="NCBI Taxonomy" id="182803"/>
    <lineage>
        <taxon>Eukaryota</taxon>
        <taxon>Metazoa</taxon>
        <taxon>Ecdysozoa</taxon>
        <taxon>Arthropoda</taxon>
        <taxon>Chelicerata</taxon>
        <taxon>Arachnida</taxon>
        <taxon>Araneae</taxon>
        <taxon>Araneomorphae</taxon>
        <taxon>Entelegynae</taxon>
        <taxon>Araneoidea</taxon>
        <taxon>Araneidae</taxon>
        <taxon>Araneus</taxon>
    </lineage>
</organism>
<keyword evidence="3" id="KW-1185">Reference proteome</keyword>
<feature type="region of interest" description="Disordered" evidence="1">
    <location>
        <begin position="1"/>
        <end position="21"/>
    </location>
</feature>
<evidence type="ECO:0000313" key="3">
    <source>
        <dbReference type="Proteomes" id="UP000499080"/>
    </source>
</evidence>
<dbReference type="Proteomes" id="UP000499080">
    <property type="component" value="Unassembled WGS sequence"/>
</dbReference>
<evidence type="ECO:0000256" key="1">
    <source>
        <dbReference type="SAM" id="MobiDB-lite"/>
    </source>
</evidence>
<comment type="caution">
    <text evidence="2">The sequence shown here is derived from an EMBL/GenBank/DDBJ whole genome shotgun (WGS) entry which is preliminary data.</text>
</comment>
<evidence type="ECO:0000313" key="2">
    <source>
        <dbReference type="EMBL" id="GBM69147.1"/>
    </source>
</evidence>
<proteinExistence type="predicted"/>
<sequence>MASPKEGGNEKGQSRKQSLRTLYDRPLPISLAKYKEFQYLKKFLLKPETKLSYDHLMSSDVDEKEKNISVDEVGRARGLS</sequence>
<accession>A0A4Y2HUK6</accession>
<name>A0A4Y2HUK6_ARAVE</name>